<dbReference type="RefSeq" id="WP_237710703.1">
    <property type="nucleotide sequence ID" value="NZ_CP061007.1"/>
</dbReference>
<sequence>MPERIVTGLVPPEATGTGSPVEVGSGERRRLPLPVIAERRELHVTYGMTRVDASGRVPAASVLHALQWPPGQNLTIRVTSGAVVLQPDPGGIHPLPNTRRIKIPATARAACGIRIGDTVLLVADPRRDMVLVDPLTAVDQALEKRHAMVWGGEPA</sequence>
<reference evidence="2" key="1">
    <citation type="submission" date="2017-12" db="EMBL/GenBank/DDBJ databases">
        <title>Sequencing the genomes of 1000 Actinobacteria strains.</title>
        <authorList>
            <person name="Klenk H.-P."/>
        </authorList>
    </citation>
    <scope>NUCLEOTIDE SEQUENCE [LARGE SCALE GENOMIC DNA]</scope>
    <source>
        <strain evidence="2">DSM 44228</strain>
    </source>
</reference>
<evidence type="ECO:0000313" key="2">
    <source>
        <dbReference type="EMBL" id="PKW16887.1"/>
    </source>
</evidence>
<dbReference type="AlphaFoldDB" id="A0A2N3Y1V7"/>
<comment type="caution">
    <text evidence="2">The sequence shown here is derived from an EMBL/GenBank/DDBJ whole genome shotgun (WGS) entry which is preliminary data.</text>
</comment>
<name>A0A2N3Y1V7_SACSN</name>
<gene>
    <name evidence="2" type="ORF">A8926_4790</name>
</gene>
<evidence type="ECO:0000313" key="3">
    <source>
        <dbReference type="Proteomes" id="UP000233786"/>
    </source>
</evidence>
<dbReference type="EMBL" id="PJNB01000001">
    <property type="protein sequence ID" value="PKW16887.1"/>
    <property type="molecule type" value="Genomic_DNA"/>
</dbReference>
<evidence type="ECO:0000256" key="1">
    <source>
        <dbReference type="SAM" id="MobiDB-lite"/>
    </source>
</evidence>
<keyword evidence="3" id="KW-1185">Reference proteome</keyword>
<proteinExistence type="predicted"/>
<dbReference type="Proteomes" id="UP000233786">
    <property type="component" value="Unassembled WGS sequence"/>
</dbReference>
<protein>
    <recommendedName>
        <fullName evidence="4">AbrB family looped-hinge helix DNA binding protein</fullName>
    </recommendedName>
</protein>
<organism evidence="2 3">
    <name type="scientific">Saccharopolyspora spinosa</name>
    <dbReference type="NCBI Taxonomy" id="60894"/>
    <lineage>
        <taxon>Bacteria</taxon>
        <taxon>Bacillati</taxon>
        <taxon>Actinomycetota</taxon>
        <taxon>Actinomycetes</taxon>
        <taxon>Pseudonocardiales</taxon>
        <taxon>Pseudonocardiaceae</taxon>
        <taxon>Saccharopolyspora</taxon>
    </lineage>
</organism>
<evidence type="ECO:0008006" key="4">
    <source>
        <dbReference type="Google" id="ProtNLM"/>
    </source>
</evidence>
<feature type="region of interest" description="Disordered" evidence="1">
    <location>
        <begin position="1"/>
        <end position="26"/>
    </location>
</feature>
<accession>A0A2N3Y1V7</accession>